<proteinExistence type="predicted"/>
<name>A0A401UN45_9CLOT</name>
<evidence type="ECO:0000313" key="2">
    <source>
        <dbReference type="Proteomes" id="UP000287872"/>
    </source>
</evidence>
<reference evidence="1 2" key="1">
    <citation type="submission" date="2018-11" db="EMBL/GenBank/DDBJ databases">
        <title>Genome sequencing and assembly of Clostridium tagluense strain A121.</title>
        <authorList>
            <person name="Murakami T."/>
            <person name="Segawa T."/>
            <person name="Shcherbakova V.A."/>
            <person name="Mori H."/>
            <person name="Yoshimura Y."/>
        </authorList>
    </citation>
    <scope>NUCLEOTIDE SEQUENCE [LARGE SCALE GENOMIC DNA]</scope>
    <source>
        <strain evidence="1 2">A121</strain>
    </source>
</reference>
<dbReference type="Proteomes" id="UP000287872">
    <property type="component" value="Unassembled WGS sequence"/>
</dbReference>
<organism evidence="1 2">
    <name type="scientific">Clostridium tagluense</name>
    <dbReference type="NCBI Taxonomy" id="360422"/>
    <lineage>
        <taxon>Bacteria</taxon>
        <taxon>Bacillati</taxon>
        <taxon>Bacillota</taxon>
        <taxon>Clostridia</taxon>
        <taxon>Eubacteriales</taxon>
        <taxon>Clostridiaceae</taxon>
        <taxon>Clostridium</taxon>
    </lineage>
</organism>
<comment type="caution">
    <text evidence="1">The sequence shown here is derived from an EMBL/GenBank/DDBJ whole genome shotgun (WGS) entry which is preliminary data.</text>
</comment>
<accession>A0A401UN45</accession>
<evidence type="ECO:0000313" key="1">
    <source>
        <dbReference type="EMBL" id="GCD10963.1"/>
    </source>
</evidence>
<gene>
    <name evidence="1" type="ORF">Ctaglu_25860</name>
</gene>
<protein>
    <submittedName>
        <fullName evidence="1">Uncharacterized protein</fullName>
    </submittedName>
</protein>
<dbReference type="RefSeq" id="WP_185732706.1">
    <property type="nucleotide sequence ID" value="NZ_BHYK01000013.1"/>
</dbReference>
<sequence>MSKINKLIKFSLNDLFNATYLNLKRASAYGCFPEPPQILKLWLNNV</sequence>
<dbReference type="EMBL" id="BHYK01000013">
    <property type="protein sequence ID" value="GCD10963.1"/>
    <property type="molecule type" value="Genomic_DNA"/>
</dbReference>
<keyword evidence="2" id="KW-1185">Reference proteome</keyword>
<dbReference type="AlphaFoldDB" id="A0A401UN45"/>